<feature type="repeat" description="PPR" evidence="3">
    <location>
        <begin position="384"/>
        <end position="418"/>
    </location>
</feature>
<feature type="region of interest" description="Disordered" evidence="4">
    <location>
        <begin position="11"/>
        <end position="37"/>
    </location>
</feature>
<comment type="similarity">
    <text evidence="1">Belongs to the PPR family. P subfamily.</text>
</comment>
<sequence length="947" mass="99437">MGDLGGVYQRYPGGQRGPYGGRGPPGMGGRGGEPERGQGYRKLWQQVTKVGRGQKLGEGGEAVPFSDMTVEDLLGIVRSLPSEESAVAAISGGLLYLDSRALAALLKELSKIGLANRAAELFDWLRQLPETHELAHLCDVYTYTTAISHCGSHQQLRKALEMIAEMRSRGIPRNVHTFSALMNVCIKANELELAIDVYKSLLSEGCTPNLVTFNTLIEVYSKTGAWQDAVSVLDALEAQGTKPETRTYNTIMTACNRSGQPESAMAVYERMLADGMQPTTGTYTGLITAWGKNGKAEEALQVYHDMRARGVERTGITYSSLLQACEKAGRWQLALELFQEMHRDGIKPSTAVYNALIGVCGQAGQWQPALDAFEAMVPCGVKPDAVTYGALIAAFDRGSQWCRALQALEEMQAQGHRPDVGVYNAVIEALSRSGVLLLQLKAAQLFQAAVRQGQLRMMPPAGADVSCIAFTTGTAVFAVLHWLLELRGKVAKNGYGGGPAPNPNPGQPERPALLLLKGKAGRTESPPSAIADAVTALLAAAQFIGTASITPQGVRVEVEVSCAAGWLEGEGLDALAALLLAAPTRKLPSEVLCSEDAGAAQYCAKAWEAVKAYEDSHPQGGGKSAAEDDDGGVRRGEMVGRLVAIARAAGLAGENVHDAVMLLDRLLRLGLSREAASPAVLAGVAVLSTKQGKCAEPAEEALERATGCGPGVLDEASRRLADMLGGDNGAISAWRILHLYLQRLGCDFGLQDAAALERVTGDSLAMMEEAVYATGFLDFPVSLVAAGVLVSARRAAGAWPFWPAALALLTGYDDPSTGAFRAVVECADALRRRRASALGRMGGLQAPNLAQAQQAQAAQAAQAAQVQQQMAASSQAQMMHRMGNGAPPASPDGAGLMLRVPSSALGPALGGPVGVDAVTTAAMLCTMSPPSGSAQRTLSIGAMGGLV</sequence>
<feature type="repeat" description="PPR" evidence="3">
    <location>
        <begin position="174"/>
        <end position="208"/>
    </location>
</feature>
<reference evidence="6 7" key="1">
    <citation type="journal article" date="2024" name="Nat. Commun.">
        <title>Phylogenomics reveals the evolutionary origins of lichenization in chlorophyte algae.</title>
        <authorList>
            <person name="Puginier C."/>
            <person name="Libourel C."/>
            <person name="Otte J."/>
            <person name="Skaloud P."/>
            <person name="Haon M."/>
            <person name="Grisel S."/>
            <person name="Petersen M."/>
            <person name="Berrin J.G."/>
            <person name="Delaux P.M."/>
            <person name="Dal Grande F."/>
            <person name="Keller J."/>
        </authorList>
    </citation>
    <scope>NUCLEOTIDE SEQUENCE [LARGE SCALE GENOMIC DNA]</scope>
    <source>
        <strain evidence="6 7">SAG 245.80</strain>
    </source>
</reference>
<proteinExistence type="inferred from homology"/>
<feature type="repeat" description="PPR" evidence="3">
    <location>
        <begin position="349"/>
        <end position="383"/>
    </location>
</feature>
<dbReference type="SUPFAM" id="SSF48452">
    <property type="entry name" value="TPR-like"/>
    <property type="match status" value="2"/>
</dbReference>
<keyword evidence="7" id="KW-1185">Reference proteome</keyword>
<dbReference type="InterPro" id="IPR033443">
    <property type="entry name" value="PROP1-like_PPR_dom"/>
</dbReference>
<feature type="repeat" description="PPR" evidence="3">
    <location>
        <begin position="244"/>
        <end position="278"/>
    </location>
</feature>
<dbReference type="InterPro" id="IPR002885">
    <property type="entry name" value="PPR_rpt"/>
</dbReference>
<evidence type="ECO:0000256" key="2">
    <source>
        <dbReference type="ARBA" id="ARBA00022737"/>
    </source>
</evidence>
<dbReference type="InterPro" id="IPR011990">
    <property type="entry name" value="TPR-like_helical_dom_sf"/>
</dbReference>
<feature type="repeat" description="PPR" evidence="3">
    <location>
        <begin position="139"/>
        <end position="173"/>
    </location>
</feature>
<feature type="repeat" description="PPR" evidence="3">
    <location>
        <begin position="209"/>
        <end position="243"/>
    </location>
</feature>
<accession>A0AAW1RDV5</accession>
<comment type="caution">
    <text evidence="6">The sequence shown here is derived from an EMBL/GenBank/DDBJ whole genome shotgun (WGS) entry which is preliminary data.</text>
</comment>
<feature type="domain" description="PROP1-like PPR" evidence="5">
    <location>
        <begin position="143"/>
        <end position="297"/>
    </location>
</feature>
<evidence type="ECO:0000256" key="1">
    <source>
        <dbReference type="ARBA" id="ARBA00007626"/>
    </source>
</evidence>
<dbReference type="PANTHER" id="PTHR47447:SF17">
    <property type="entry name" value="OS12G0638900 PROTEIN"/>
    <property type="match status" value="1"/>
</dbReference>
<feature type="repeat" description="PPR" evidence="3">
    <location>
        <begin position="279"/>
        <end position="313"/>
    </location>
</feature>
<feature type="compositionally biased region" description="Gly residues" evidence="4">
    <location>
        <begin position="14"/>
        <end position="31"/>
    </location>
</feature>
<name>A0AAW1RDV5_9CHLO</name>
<dbReference type="NCBIfam" id="TIGR00756">
    <property type="entry name" value="PPR"/>
    <property type="match status" value="7"/>
</dbReference>
<dbReference type="PANTHER" id="PTHR47447">
    <property type="entry name" value="OS03G0856100 PROTEIN"/>
    <property type="match status" value="1"/>
</dbReference>
<protein>
    <recommendedName>
        <fullName evidence="5">PROP1-like PPR domain-containing protein</fullName>
    </recommendedName>
</protein>
<evidence type="ECO:0000259" key="5">
    <source>
        <dbReference type="Pfam" id="PF17177"/>
    </source>
</evidence>
<keyword evidence="2" id="KW-0677">Repeat</keyword>
<organism evidence="6 7">
    <name type="scientific">Elliptochloris bilobata</name>
    <dbReference type="NCBI Taxonomy" id="381761"/>
    <lineage>
        <taxon>Eukaryota</taxon>
        <taxon>Viridiplantae</taxon>
        <taxon>Chlorophyta</taxon>
        <taxon>core chlorophytes</taxon>
        <taxon>Trebouxiophyceae</taxon>
        <taxon>Trebouxiophyceae incertae sedis</taxon>
        <taxon>Elliptochloris clade</taxon>
        <taxon>Elliptochloris</taxon>
    </lineage>
</organism>
<feature type="repeat" description="PPR" evidence="3">
    <location>
        <begin position="314"/>
        <end position="348"/>
    </location>
</feature>
<evidence type="ECO:0000313" key="6">
    <source>
        <dbReference type="EMBL" id="KAK9831377.1"/>
    </source>
</evidence>
<dbReference type="Gene3D" id="1.25.40.10">
    <property type="entry name" value="Tetratricopeptide repeat domain"/>
    <property type="match status" value="3"/>
</dbReference>
<dbReference type="AlphaFoldDB" id="A0AAW1RDV5"/>
<dbReference type="Pfam" id="PF17177">
    <property type="entry name" value="PPR_long"/>
    <property type="match status" value="1"/>
</dbReference>
<dbReference type="PROSITE" id="PS51375">
    <property type="entry name" value="PPR"/>
    <property type="match status" value="8"/>
</dbReference>
<dbReference type="EMBL" id="JALJOU010000047">
    <property type="protein sequence ID" value="KAK9831377.1"/>
    <property type="molecule type" value="Genomic_DNA"/>
</dbReference>
<dbReference type="Pfam" id="PF13812">
    <property type="entry name" value="PPR_3"/>
    <property type="match status" value="2"/>
</dbReference>
<evidence type="ECO:0000313" key="7">
    <source>
        <dbReference type="Proteomes" id="UP001445335"/>
    </source>
</evidence>
<gene>
    <name evidence="6" type="ORF">WJX81_007406</name>
</gene>
<dbReference type="Proteomes" id="UP001445335">
    <property type="component" value="Unassembled WGS sequence"/>
</dbReference>
<evidence type="ECO:0000256" key="4">
    <source>
        <dbReference type="SAM" id="MobiDB-lite"/>
    </source>
</evidence>
<evidence type="ECO:0000256" key="3">
    <source>
        <dbReference type="PROSITE-ProRule" id="PRU00708"/>
    </source>
</evidence>